<evidence type="ECO:0000313" key="3">
    <source>
        <dbReference type="EMBL" id="CAG8459896.1"/>
    </source>
</evidence>
<gene>
    <name evidence="3" type="ORF">DERYTH_LOCUS954</name>
</gene>
<dbReference type="EMBL" id="CAJVPY010000237">
    <property type="protein sequence ID" value="CAG8459896.1"/>
    <property type="molecule type" value="Genomic_DNA"/>
</dbReference>
<sequence>MVIKKLKSVKKEVDDIFGSLPNSQLAGYSPMFTKTVISFVIRRVMWYPVVPLVAQFFGSLIETYAYVNSAVPYPLILLSYIGISLQGLLKTLVFSQDIAVTRAFQAVKLQWWISYVNYYESHYSHRSYNKAITEKFSMLEISNNFVDLRNLNSKWSRYMLLIKLFSAPKTSSRLVSHNLLSPVNSSSENKTNTSSTLFGKDNSGQAITHDNQNDQDIYLALPEPVHLKDTSQHSSDLLSHHLNLSISPDHLKDSYSPTNQTNTSSISVSLNSTANMSNYTVSDDEERVDVMLADDEPTDIDLFKEIEMFKLMLKRL</sequence>
<keyword evidence="4" id="KW-1185">Reference proteome</keyword>
<feature type="transmembrane region" description="Helical" evidence="2">
    <location>
        <begin position="44"/>
        <end position="67"/>
    </location>
</feature>
<dbReference type="OrthoDB" id="2412980at2759"/>
<evidence type="ECO:0000256" key="2">
    <source>
        <dbReference type="SAM" id="Phobius"/>
    </source>
</evidence>
<keyword evidence="2" id="KW-1133">Transmembrane helix</keyword>
<proteinExistence type="predicted"/>
<organism evidence="3 4">
    <name type="scientific">Dentiscutata erythropus</name>
    <dbReference type="NCBI Taxonomy" id="1348616"/>
    <lineage>
        <taxon>Eukaryota</taxon>
        <taxon>Fungi</taxon>
        <taxon>Fungi incertae sedis</taxon>
        <taxon>Mucoromycota</taxon>
        <taxon>Glomeromycotina</taxon>
        <taxon>Glomeromycetes</taxon>
        <taxon>Diversisporales</taxon>
        <taxon>Gigasporaceae</taxon>
        <taxon>Dentiscutata</taxon>
    </lineage>
</organism>
<feature type="compositionally biased region" description="Low complexity" evidence="1">
    <location>
        <begin position="184"/>
        <end position="196"/>
    </location>
</feature>
<feature type="transmembrane region" description="Helical" evidence="2">
    <location>
        <begin position="73"/>
        <end position="93"/>
    </location>
</feature>
<evidence type="ECO:0000313" key="4">
    <source>
        <dbReference type="Proteomes" id="UP000789405"/>
    </source>
</evidence>
<reference evidence="3" key="1">
    <citation type="submission" date="2021-06" db="EMBL/GenBank/DDBJ databases">
        <authorList>
            <person name="Kallberg Y."/>
            <person name="Tangrot J."/>
            <person name="Rosling A."/>
        </authorList>
    </citation>
    <scope>NUCLEOTIDE SEQUENCE</scope>
    <source>
        <strain evidence="3">MA453B</strain>
    </source>
</reference>
<accession>A0A9N8VRQ5</accession>
<keyword evidence="2" id="KW-0812">Transmembrane</keyword>
<comment type="caution">
    <text evidence="3">The sequence shown here is derived from an EMBL/GenBank/DDBJ whole genome shotgun (WGS) entry which is preliminary data.</text>
</comment>
<keyword evidence="2" id="KW-0472">Membrane</keyword>
<dbReference type="Proteomes" id="UP000789405">
    <property type="component" value="Unassembled WGS sequence"/>
</dbReference>
<feature type="region of interest" description="Disordered" evidence="1">
    <location>
        <begin position="182"/>
        <end position="206"/>
    </location>
</feature>
<name>A0A9N8VRQ5_9GLOM</name>
<protein>
    <submittedName>
        <fullName evidence="3">14921_t:CDS:1</fullName>
    </submittedName>
</protein>
<evidence type="ECO:0000256" key="1">
    <source>
        <dbReference type="SAM" id="MobiDB-lite"/>
    </source>
</evidence>
<dbReference type="AlphaFoldDB" id="A0A9N8VRQ5"/>